<dbReference type="Pfam" id="PF25954">
    <property type="entry name" value="Beta-barrel_RND_2"/>
    <property type="match status" value="1"/>
</dbReference>
<feature type="coiled-coil region" evidence="3">
    <location>
        <begin position="107"/>
        <end position="165"/>
    </location>
</feature>
<evidence type="ECO:0000259" key="4">
    <source>
        <dbReference type="Pfam" id="PF25954"/>
    </source>
</evidence>
<evidence type="ECO:0000256" key="2">
    <source>
        <dbReference type="ARBA" id="ARBA00022448"/>
    </source>
</evidence>
<comment type="caution">
    <text evidence="6">The sequence shown here is derived from an EMBL/GenBank/DDBJ whole genome shotgun (WGS) entry which is preliminary data.</text>
</comment>
<dbReference type="PANTHER" id="PTHR30097:SF4">
    <property type="entry name" value="SLR6042 PROTEIN"/>
    <property type="match status" value="1"/>
</dbReference>
<dbReference type="InterPro" id="IPR006143">
    <property type="entry name" value="RND_pump_MFP"/>
</dbReference>
<comment type="similarity">
    <text evidence="1">Belongs to the membrane fusion protein (MFP) (TC 8.A.1) family.</text>
</comment>
<dbReference type="Gene3D" id="2.40.420.20">
    <property type="match status" value="1"/>
</dbReference>
<dbReference type="PANTHER" id="PTHR30097">
    <property type="entry name" value="CATION EFFLUX SYSTEM PROTEIN CUSB"/>
    <property type="match status" value="1"/>
</dbReference>
<accession>A0ABP7Z6T2</accession>
<proteinExistence type="inferred from homology"/>
<evidence type="ECO:0000313" key="6">
    <source>
        <dbReference type="EMBL" id="GAA4148586.1"/>
    </source>
</evidence>
<evidence type="ECO:0000259" key="5">
    <source>
        <dbReference type="Pfam" id="PF25973"/>
    </source>
</evidence>
<feature type="domain" description="CzcB-like barrel-sandwich hybrid" evidence="5">
    <location>
        <begin position="78"/>
        <end position="210"/>
    </location>
</feature>
<reference evidence="7" key="1">
    <citation type="journal article" date="2019" name="Int. J. Syst. Evol. Microbiol.">
        <title>The Global Catalogue of Microorganisms (GCM) 10K type strain sequencing project: providing services to taxonomists for standard genome sequencing and annotation.</title>
        <authorList>
            <consortium name="The Broad Institute Genomics Platform"/>
            <consortium name="The Broad Institute Genome Sequencing Center for Infectious Disease"/>
            <person name="Wu L."/>
            <person name="Ma J."/>
        </authorList>
    </citation>
    <scope>NUCLEOTIDE SEQUENCE [LARGE SCALE GENOMIC DNA]</scope>
    <source>
        <strain evidence="7">JCM 16704</strain>
    </source>
</reference>
<dbReference type="NCBIfam" id="TIGR01730">
    <property type="entry name" value="RND_mfp"/>
    <property type="match status" value="1"/>
</dbReference>
<dbReference type="InterPro" id="IPR051909">
    <property type="entry name" value="MFP_Cation_Efflux"/>
</dbReference>
<gene>
    <name evidence="6" type="ORF">GCM10022216_35600</name>
</gene>
<organism evidence="6 7">
    <name type="scientific">Sphingobacterium kyonggiense</name>
    <dbReference type="NCBI Taxonomy" id="714075"/>
    <lineage>
        <taxon>Bacteria</taxon>
        <taxon>Pseudomonadati</taxon>
        <taxon>Bacteroidota</taxon>
        <taxon>Sphingobacteriia</taxon>
        <taxon>Sphingobacteriales</taxon>
        <taxon>Sphingobacteriaceae</taxon>
        <taxon>Sphingobacterium</taxon>
    </lineage>
</organism>
<dbReference type="PROSITE" id="PS51257">
    <property type="entry name" value="PROKAR_LIPOPROTEIN"/>
    <property type="match status" value="1"/>
</dbReference>
<sequence>MKIKWTYGFLFVALFGCQGKESSDKGSNEAVEKFCLNAELKKSTELQTIQEQAMVEQMSLPGKIEYNENDLVVFKSLLSGVVETVKFELGDYVKKGQVLANIKSVEIQSLHQQRKFQENQLVLLQKQLYTKQDLLNDGMAAQTEVLELEHQLDAAKIELDRIKETLGLYRATSQGEFQILAPKNGYIVHKAISPGQVIGSESDDLFSISNLKEVWVMVNVFASNLRFAKVGAAVKVKSLAFPDQVYTGKIDKLYPVFDANEHVMKARVVLDNPNLKLMPGLSVDVLLEKDQQGGQRAFAIPNKAILFSNNANYVVLYRDDCDLEMKQVDIRYSNEDYSYVAEKFPQGTKVVASNALLIFEELRGR</sequence>
<dbReference type="EMBL" id="BAAAZI010000016">
    <property type="protein sequence ID" value="GAA4148586.1"/>
    <property type="molecule type" value="Genomic_DNA"/>
</dbReference>
<keyword evidence="2" id="KW-0813">Transport</keyword>
<protein>
    <submittedName>
        <fullName evidence="6">Efflux RND transporter periplasmic adaptor subunit</fullName>
    </submittedName>
</protein>
<dbReference type="Pfam" id="PF25973">
    <property type="entry name" value="BSH_CzcB"/>
    <property type="match status" value="1"/>
</dbReference>
<dbReference type="Proteomes" id="UP001500101">
    <property type="component" value="Unassembled WGS sequence"/>
</dbReference>
<keyword evidence="7" id="KW-1185">Reference proteome</keyword>
<dbReference type="Gene3D" id="2.40.50.100">
    <property type="match status" value="1"/>
</dbReference>
<dbReference type="InterPro" id="IPR058792">
    <property type="entry name" value="Beta-barrel_RND_2"/>
</dbReference>
<dbReference type="InterPro" id="IPR058647">
    <property type="entry name" value="BSH_CzcB-like"/>
</dbReference>
<evidence type="ECO:0000256" key="3">
    <source>
        <dbReference type="SAM" id="Coils"/>
    </source>
</evidence>
<evidence type="ECO:0000313" key="7">
    <source>
        <dbReference type="Proteomes" id="UP001500101"/>
    </source>
</evidence>
<feature type="domain" description="CusB-like beta-barrel" evidence="4">
    <location>
        <begin position="213"/>
        <end position="289"/>
    </location>
</feature>
<name>A0ABP7Z6T2_9SPHI</name>
<keyword evidence="3" id="KW-0175">Coiled coil</keyword>
<evidence type="ECO:0000256" key="1">
    <source>
        <dbReference type="ARBA" id="ARBA00009477"/>
    </source>
</evidence>
<dbReference type="Gene3D" id="2.40.30.170">
    <property type="match status" value="1"/>
</dbReference>
<dbReference type="RefSeq" id="WP_344676091.1">
    <property type="nucleotide sequence ID" value="NZ_BAAAZI010000016.1"/>
</dbReference>
<dbReference type="SUPFAM" id="SSF111369">
    <property type="entry name" value="HlyD-like secretion proteins"/>
    <property type="match status" value="1"/>
</dbReference>